<dbReference type="GO" id="GO:0016616">
    <property type="term" value="F:oxidoreductase activity, acting on the CH-OH group of donors, NAD or NADP as acceptor"/>
    <property type="evidence" value="ECO:0007669"/>
    <property type="project" value="TreeGrafter"/>
</dbReference>
<dbReference type="PANTHER" id="PTHR10366:SF564">
    <property type="entry name" value="STEROL-4-ALPHA-CARBOXYLATE 3-DEHYDROGENASE, DECARBOXYLATING"/>
    <property type="match status" value="1"/>
</dbReference>
<feature type="domain" description="NAD-dependent epimerase/dehydratase" evidence="3">
    <location>
        <begin position="14"/>
        <end position="272"/>
    </location>
</feature>
<evidence type="ECO:0000313" key="4">
    <source>
        <dbReference type="EMBL" id="KAJ3517039.1"/>
    </source>
</evidence>
<evidence type="ECO:0000256" key="2">
    <source>
        <dbReference type="ARBA" id="ARBA00023445"/>
    </source>
</evidence>
<dbReference type="AlphaFoldDB" id="A0A9W8N1C4"/>
<reference evidence="4" key="1">
    <citation type="submission" date="2022-07" db="EMBL/GenBank/DDBJ databases">
        <title>Genome Sequence of Agrocybe chaxingu.</title>
        <authorList>
            <person name="Buettner E."/>
        </authorList>
    </citation>
    <scope>NUCLEOTIDE SEQUENCE</scope>
    <source>
        <strain evidence="4">MP-N11</strain>
    </source>
</reference>
<evidence type="ECO:0000256" key="1">
    <source>
        <dbReference type="ARBA" id="ARBA00023002"/>
    </source>
</evidence>
<proteinExistence type="inferred from homology"/>
<accession>A0A9W8N1C4</accession>
<dbReference type="SUPFAM" id="SSF51735">
    <property type="entry name" value="NAD(P)-binding Rossmann-fold domains"/>
    <property type="match status" value="1"/>
</dbReference>
<sequence length="282" mass="30969">MPTVSPSSIATPRVLVTGANGYIAMWMIRTLLEEGYTVRGAVRSDVKGRKLREYFGPYEDRVEWVVVEDITKEGAFDEAVKNVDAIEHTASPLSATTDDPNELINPAVNGTLGVLKSALKFGTTIKRVVITSSCAAVTRDIAPSPDKPTHVFTEKDWADQSVEIVRTDGRKAPFTTKYRASKCLAEKAAWKFVDDHKAEIAWDLVTLQPPFVLGPPLQEVTTPACLNTSLAILYDYLFREKSDEALKGNYGYVHVRDVASAHVKALRVPEAAGERFITSAGK</sequence>
<keyword evidence="1" id="KW-0560">Oxidoreductase</keyword>
<name>A0A9W8N1C4_9AGAR</name>
<dbReference type="Gene3D" id="3.40.50.720">
    <property type="entry name" value="NAD(P)-binding Rossmann-like Domain"/>
    <property type="match status" value="1"/>
</dbReference>
<evidence type="ECO:0000259" key="3">
    <source>
        <dbReference type="Pfam" id="PF01370"/>
    </source>
</evidence>
<comment type="caution">
    <text evidence="4">The sequence shown here is derived from an EMBL/GenBank/DDBJ whole genome shotgun (WGS) entry which is preliminary data.</text>
</comment>
<evidence type="ECO:0000313" key="5">
    <source>
        <dbReference type="Proteomes" id="UP001148786"/>
    </source>
</evidence>
<comment type="similarity">
    <text evidence="2">Belongs to the NAD(P)-dependent epimerase/dehydratase family. Dihydroflavonol-4-reductase subfamily.</text>
</comment>
<dbReference type="Proteomes" id="UP001148786">
    <property type="component" value="Unassembled WGS sequence"/>
</dbReference>
<dbReference type="InterPro" id="IPR050425">
    <property type="entry name" value="NAD(P)_dehydrat-like"/>
</dbReference>
<dbReference type="InterPro" id="IPR001509">
    <property type="entry name" value="Epimerase_deHydtase"/>
</dbReference>
<dbReference type="InterPro" id="IPR036291">
    <property type="entry name" value="NAD(P)-bd_dom_sf"/>
</dbReference>
<dbReference type="OrthoDB" id="2735536at2759"/>
<keyword evidence="5" id="KW-1185">Reference proteome</keyword>
<dbReference type="Pfam" id="PF01370">
    <property type="entry name" value="Epimerase"/>
    <property type="match status" value="1"/>
</dbReference>
<dbReference type="PANTHER" id="PTHR10366">
    <property type="entry name" value="NAD DEPENDENT EPIMERASE/DEHYDRATASE"/>
    <property type="match status" value="1"/>
</dbReference>
<organism evidence="4 5">
    <name type="scientific">Agrocybe chaxingu</name>
    <dbReference type="NCBI Taxonomy" id="84603"/>
    <lineage>
        <taxon>Eukaryota</taxon>
        <taxon>Fungi</taxon>
        <taxon>Dikarya</taxon>
        <taxon>Basidiomycota</taxon>
        <taxon>Agaricomycotina</taxon>
        <taxon>Agaricomycetes</taxon>
        <taxon>Agaricomycetidae</taxon>
        <taxon>Agaricales</taxon>
        <taxon>Agaricineae</taxon>
        <taxon>Strophariaceae</taxon>
        <taxon>Agrocybe</taxon>
    </lineage>
</organism>
<gene>
    <name evidence="4" type="ORF">NLJ89_g757</name>
</gene>
<protein>
    <recommendedName>
        <fullName evidence="3">NAD-dependent epimerase/dehydratase domain-containing protein</fullName>
    </recommendedName>
</protein>
<dbReference type="EMBL" id="JANKHO010000033">
    <property type="protein sequence ID" value="KAJ3517039.1"/>
    <property type="molecule type" value="Genomic_DNA"/>
</dbReference>